<evidence type="ECO:0000313" key="3">
    <source>
        <dbReference type="EMBL" id="PAQ12254.1"/>
    </source>
</evidence>
<name>A0A271LVZ2_9HYPH</name>
<dbReference type="SUPFAM" id="SSF53756">
    <property type="entry name" value="UDP-Glycosyltransferase/glycogen phosphorylase"/>
    <property type="match status" value="1"/>
</dbReference>
<evidence type="ECO:0000259" key="2">
    <source>
        <dbReference type="Pfam" id="PF13439"/>
    </source>
</evidence>
<feature type="domain" description="Glycosyltransferase subfamily 4-like N-terminal" evidence="2">
    <location>
        <begin position="15"/>
        <end position="169"/>
    </location>
</feature>
<comment type="caution">
    <text evidence="3">The sequence shown here is derived from an EMBL/GenBank/DDBJ whole genome shotgun (WGS) entry which is preliminary data.</text>
</comment>
<organism evidence="3 4">
    <name type="scientific">Mesorhizobium temperatum</name>
    <dbReference type="NCBI Taxonomy" id="241416"/>
    <lineage>
        <taxon>Bacteria</taxon>
        <taxon>Pseudomonadati</taxon>
        <taxon>Pseudomonadota</taxon>
        <taxon>Alphaproteobacteria</taxon>
        <taxon>Hyphomicrobiales</taxon>
        <taxon>Phyllobacteriaceae</taxon>
        <taxon>Mesorhizobium</taxon>
    </lineage>
</organism>
<dbReference type="OrthoDB" id="9802525at2"/>
<dbReference type="Gene3D" id="3.40.50.2000">
    <property type="entry name" value="Glycogen Phosphorylase B"/>
    <property type="match status" value="2"/>
</dbReference>
<evidence type="ECO:0000256" key="1">
    <source>
        <dbReference type="SAM" id="MobiDB-lite"/>
    </source>
</evidence>
<dbReference type="InterPro" id="IPR028098">
    <property type="entry name" value="Glyco_trans_4-like_N"/>
</dbReference>
<sequence length="401" mass="44005">MRIVLTRREPLDSPDGVSIFIVALAQALLELGHQVQIVVGTFESPAKFQRLLSPRLELPIIGLSRTPLTGPASVAAWLRAIGIINRFRPDLVIHSETVPLPLRGTIVQIVHDLERRKGALAAAWRAIRRASMRRCHYVVASTTELQEELVRDLGLPRDQILKIPKCIDRQSYASRGLAERERAILHAGTSPYKVPEATIRAFGALNDPSVRLYVTGDITRPVREAVDALPEPIRRHVVLLGMAEGARVRELHSRVRVAAFPTRYTVPVASATVMEAIASGTPIVGTSRLSRDLLADGVNGAVVEPQPEAMAATLKAVLDDDDLWSRLSAGARERVRQFDAHSVAKQYLELANPSGLRSNIGISVKGEEDKGTDEPRLADRQRLVGPLASHSLKASYGWARR</sequence>
<reference evidence="3 4" key="1">
    <citation type="submission" date="2017-08" db="EMBL/GenBank/DDBJ databases">
        <title>Mesorhizobium wenxinae sp. nov., a novel rhizobial species isolated from root nodules of chickpea (Cicer arietinum L.).</title>
        <authorList>
            <person name="Zhang J."/>
        </authorList>
    </citation>
    <scope>NUCLEOTIDE SEQUENCE [LARGE SCALE GENOMIC DNA]</scope>
    <source>
        <strain evidence="3 4">SDW018</strain>
    </source>
</reference>
<accession>A0A271LVZ2</accession>
<dbReference type="Pfam" id="PF13439">
    <property type="entry name" value="Glyco_transf_4"/>
    <property type="match status" value="1"/>
</dbReference>
<feature type="compositionally biased region" description="Basic and acidic residues" evidence="1">
    <location>
        <begin position="365"/>
        <end position="380"/>
    </location>
</feature>
<dbReference type="Pfam" id="PF13692">
    <property type="entry name" value="Glyco_trans_1_4"/>
    <property type="match status" value="1"/>
</dbReference>
<dbReference type="PANTHER" id="PTHR12526:SF638">
    <property type="entry name" value="SPORE COAT PROTEIN SA"/>
    <property type="match status" value="1"/>
</dbReference>
<dbReference type="AlphaFoldDB" id="A0A271LVZ2"/>
<gene>
    <name evidence="3" type="ORF">CIT26_01300</name>
</gene>
<keyword evidence="4" id="KW-1185">Reference proteome</keyword>
<protein>
    <recommendedName>
        <fullName evidence="2">Glycosyltransferase subfamily 4-like N-terminal domain-containing protein</fullName>
    </recommendedName>
</protein>
<dbReference type="Proteomes" id="UP000216442">
    <property type="component" value="Unassembled WGS sequence"/>
</dbReference>
<dbReference type="GO" id="GO:0016757">
    <property type="term" value="F:glycosyltransferase activity"/>
    <property type="evidence" value="ECO:0007669"/>
    <property type="project" value="TreeGrafter"/>
</dbReference>
<dbReference type="EMBL" id="NPKJ01000006">
    <property type="protein sequence ID" value="PAQ12254.1"/>
    <property type="molecule type" value="Genomic_DNA"/>
</dbReference>
<dbReference type="CDD" id="cd03801">
    <property type="entry name" value="GT4_PimA-like"/>
    <property type="match status" value="1"/>
</dbReference>
<feature type="region of interest" description="Disordered" evidence="1">
    <location>
        <begin position="361"/>
        <end position="380"/>
    </location>
</feature>
<evidence type="ECO:0000313" key="4">
    <source>
        <dbReference type="Proteomes" id="UP000216442"/>
    </source>
</evidence>
<proteinExistence type="predicted"/>
<dbReference type="PANTHER" id="PTHR12526">
    <property type="entry name" value="GLYCOSYLTRANSFERASE"/>
    <property type="match status" value="1"/>
</dbReference>